<feature type="compositionally biased region" description="Pro residues" evidence="1">
    <location>
        <begin position="222"/>
        <end position="233"/>
    </location>
</feature>
<reference evidence="2" key="1">
    <citation type="submission" date="2021-02" db="EMBL/GenBank/DDBJ databases">
        <authorList>
            <person name="Dougan E. K."/>
            <person name="Rhodes N."/>
            <person name="Thang M."/>
            <person name="Chan C."/>
        </authorList>
    </citation>
    <scope>NUCLEOTIDE SEQUENCE</scope>
</reference>
<evidence type="ECO:0000256" key="1">
    <source>
        <dbReference type="SAM" id="MobiDB-lite"/>
    </source>
</evidence>
<organism evidence="2 3">
    <name type="scientific">Symbiodinium necroappetens</name>
    <dbReference type="NCBI Taxonomy" id="1628268"/>
    <lineage>
        <taxon>Eukaryota</taxon>
        <taxon>Sar</taxon>
        <taxon>Alveolata</taxon>
        <taxon>Dinophyceae</taxon>
        <taxon>Suessiales</taxon>
        <taxon>Symbiodiniaceae</taxon>
        <taxon>Symbiodinium</taxon>
    </lineage>
</organism>
<evidence type="ECO:0000313" key="2">
    <source>
        <dbReference type="EMBL" id="CAE7230388.1"/>
    </source>
</evidence>
<keyword evidence="3" id="KW-1185">Reference proteome</keyword>
<sequence>RSAPQHPYDAQDKLNLPEDLGVALQLEREGAEETRQCLCLHVALAFEPDLLSAWEKARDLRRELWEDSSAAFQHLGDASPYISTAEAFVRHNAHDCIYPDHEKDFRVLQLFARRFMQGRVLVVLRLSHHGVVEVDTVKSAGALESYGVVVIHRGHMRTARCPPAQIEQLLEIATQGERVIRELEVEGWGGFLETQAGVEEDDAGDPARPPAELGDSGLPEAEPSPQPAAPHPPSLGVGGSMPKLAEAEEERVGGTVEGAVQVLNAARVKKLGDHLEGAKQNEAKNHGSVYGYEEELLQKVSHLLDRAGVAESPLGLVRKQNPDRTISAEGLIILSLAMPFGWVVVVEPMAGNREFDSLAVLDETMQLVWGPEEVNVEKMAEALPPALESRGGDATLERIGAVDWKAKVFHAERVEQYREGLRRLAKEGDETDIISVMELLAFVVLACHRRDEWAGELVLYVTDNMNVRTWLRKRRPRNRTASLLVRLIQRLESENSFTVHPIYIRTYRNQLTHWLSREDLPLVREQLVAEGWTEVETRIHWEDFLRDAKRSALVYPAGEDP</sequence>
<dbReference type="EMBL" id="CAJNJA010007898">
    <property type="protein sequence ID" value="CAE7230388.1"/>
    <property type="molecule type" value="Genomic_DNA"/>
</dbReference>
<feature type="region of interest" description="Disordered" evidence="1">
    <location>
        <begin position="199"/>
        <end position="241"/>
    </location>
</feature>
<accession>A0A812KUP4</accession>
<feature type="non-terminal residue" evidence="2">
    <location>
        <position position="561"/>
    </location>
</feature>
<dbReference type="AlphaFoldDB" id="A0A812KUP4"/>
<protein>
    <submittedName>
        <fullName evidence="2">GLT8D1 protein</fullName>
    </submittedName>
</protein>
<gene>
    <name evidence="2" type="primary">GLT8D1</name>
    <name evidence="2" type="ORF">SNEC2469_LOCUS3519</name>
</gene>
<name>A0A812KUP4_9DINO</name>
<dbReference type="OrthoDB" id="446734at2759"/>
<comment type="caution">
    <text evidence="2">The sequence shown here is derived from an EMBL/GenBank/DDBJ whole genome shotgun (WGS) entry which is preliminary data.</text>
</comment>
<proteinExistence type="predicted"/>
<dbReference type="Proteomes" id="UP000601435">
    <property type="component" value="Unassembled WGS sequence"/>
</dbReference>
<evidence type="ECO:0000313" key="3">
    <source>
        <dbReference type="Proteomes" id="UP000601435"/>
    </source>
</evidence>